<dbReference type="InterPro" id="IPR050190">
    <property type="entry name" value="UPF0213_domain"/>
</dbReference>
<evidence type="ECO:0000259" key="2">
    <source>
        <dbReference type="PROSITE" id="PS50164"/>
    </source>
</evidence>
<dbReference type="Proteomes" id="UP000229364">
    <property type="component" value="Unassembled WGS sequence"/>
</dbReference>
<protein>
    <submittedName>
        <fullName evidence="3">GIY-YIG nuclease</fullName>
    </submittedName>
</protein>
<accession>A0A2M7VHZ1</accession>
<evidence type="ECO:0000313" key="4">
    <source>
        <dbReference type="Proteomes" id="UP000229364"/>
    </source>
</evidence>
<dbReference type="CDD" id="cd10448">
    <property type="entry name" value="GIY-YIG_unchar_3"/>
    <property type="match status" value="1"/>
</dbReference>
<proteinExistence type="inferred from homology"/>
<dbReference type="PROSITE" id="PS50164">
    <property type="entry name" value="GIY_YIG"/>
    <property type="match status" value="1"/>
</dbReference>
<dbReference type="AlphaFoldDB" id="A0A2M7VHZ1"/>
<evidence type="ECO:0000313" key="3">
    <source>
        <dbReference type="EMBL" id="PJA01461.1"/>
    </source>
</evidence>
<dbReference type="SMART" id="SM00465">
    <property type="entry name" value="GIYc"/>
    <property type="match status" value="1"/>
</dbReference>
<organism evidence="3 4">
    <name type="scientific">bacterium (Candidatus Gribaldobacteria) CG_4_10_14_0_2_um_filter_41_16</name>
    <dbReference type="NCBI Taxonomy" id="2014265"/>
    <lineage>
        <taxon>Bacteria</taxon>
        <taxon>Candidatus Gribaldobacteria</taxon>
    </lineage>
</organism>
<comment type="caution">
    <text evidence="3">The sequence shown here is derived from an EMBL/GenBank/DDBJ whole genome shotgun (WGS) entry which is preliminary data.</text>
</comment>
<reference evidence="4" key="1">
    <citation type="submission" date="2017-09" db="EMBL/GenBank/DDBJ databases">
        <title>Depth-based differentiation of microbial function through sediment-hosted aquifers and enrichment of novel symbionts in the deep terrestrial subsurface.</title>
        <authorList>
            <person name="Probst A.J."/>
            <person name="Ladd B."/>
            <person name="Jarett J.K."/>
            <person name="Geller-Mcgrath D.E."/>
            <person name="Sieber C.M.K."/>
            <person name="Emerson J.B."/>
            <person name="Anantharaman K."/>
            <person name="Thomas B.C."/>
            <person name="Malmstrom R."/>
            <person name="Stieglmeier M."/>
            <person name="Klingl A."/>
            <person name="Woyke T."/>
            <person name="Ryan C.M."/>
            <person name="Banfield J.F."/>
        </authorList>
    </citation>
    <scope>NUCLEOTIDE SEQUENCE [LARGE SCALE GENOMIC DNA]</scope>
</reference>
<gene>
    <name evidence="3" type="ORF">COX74_02630</name>
</gene>
<sequence length="94" mass="11584">MNYYYVYILASKRNGTLYIGVTSDLKKRVYEHKNDLIEGFTKKYRVHMLVFYESTNDIESAIRREKQLKVWKRKWKLELIEKSNPEWRDLYNDL</sequence>
<dbReference type="InterPro" id="IPR035901">
    <property type="entry name" value="GIY-YIG_endonuc_sf"/>
</dbReference>
<dbReference type="EMBL" id="PFPR01000065">
    <property type="protein sequence ID" value="PJA01461.1"/>
    <property type="molecule type" value="Genomic_DNA"/>
</dbReference>
<evidence type="ECO:0000256" key="1">
    <source>
        <dbReference type="ARBA" id="ARBA00007435"/>
    </source>
</evidence>
<dbReference type="InterPro" id="IPR000305">
    <property type="entry name" value="GIY-YIG_endonuc"/>
</dbReference>
<name>A0A2M7VHZ1_9BACT</name>
<dbReference type="Pfam" id="PF01541">
    <property type="entry name" value="GIY-YIG"/>
    <property type="match status" value="1"/>
</dbReference>
<dbReference type="PANTHER" id="PTHR34477:SF5">
    <property type="entry name" value="BSL5627 PROTEIN"/>
    <property type="match status" value="1"/>
</dbReference>
<dbReference type="SUPFAM" id="SSF82771">
    <property type="entry name" value="GIY-YIG endonuclease"/>
    <property type="match status" value="1"/>
</dbReference>
<dbReference type="Gene3D" id="3.40.1440.10">
    <property type="entry name" value="GIY-YIG endonuclease"/>
    <property type="match status" value="1"/>
</dbReference>
<comment type="similarity">
    <text evidence="1">Belongs to the UPF0213 family.</text>
</comment>
<dbReference type="PANTHER" id="PTHR34477">
    <property type="entry name" value="UPF0213 PROTEIN YHBQ"/>
    <property type="match status" value="1"/>
</dbReference>
<feature type="domain" description="GIY-YIG" evidence="2">
    <location>
        <begin position="2"/>
        <end position="79"/>
    </location>
</feature>